<comment type="caution">
    <text evidence="1">The sequence shown here is derived from an EMBL/GenBank/DDBJ whole genome shotgun (WGS) entry which is preliminary data.</text>
</comment>
<dbReference type="EMBL" id="CM042056">
    <property type="protein sequence ID" value="KAI3697501.1"/>
    <property type="molecule type" value="Genomic_DNA"/>
</dbReference>
<accession>A0ACB8ZJ18</accession>
<organism evidence="1 2">
    <name type="scientific">Arctium lappa</name>
    <name type="common">Greater burdock</name>
    <name type="synonym">Lappa major</name>
    <dbReference type="NCBI Taxonomy" id="4217"/>
    <lineage>
        <taxon>Eukaryota</taxon>
        <taxon>Viridiplantae</taxon>
        <taxon>Streptophyta</taxon>
        <taxon>Embryophyta</taxon>
        <taxon>Tracheophyta</taxon>
        <taxon>Spermatophyta</taxon>
        <taxon>Magnoliopsida</taxon>
        <taxon>eudicotyledons</taxon>
        <taxon>Gunneridae</taxon>
        <taxon>Pentapetalae</taxon>
        <taxon>asterids</taxon>
        <taxon>campanulids</taxon>
        <taxon>Asterales</taxon>
        <taxon>Asteraceae</taxon>
        <taxon>Carduoideae</taxon>
        <taxon>Cardueae</taxon>
        <taxon>Arctiinae</taxon>
        <taxon>Arctium</taxon>
    </lineage>
</organism>
<reference evidence="1 2" key="2">
    <citation type="journal article" date="2022" name="Mol. Ecol. Resour.">
        <title>The genomes of chicory, endive, great burdock and yacon provide insights into Asteraceae paleo-polyploidization history and plant inulin production.</title>
        <authorList>
            <person name="Fan W."/>
            <person name="Wang S."/>
            <person name="Wang H."/>
            <person name="Wang A."/>
            <person name="Jiang F."/>
            <person name="Liu H."/>
            <person name="Zhao H."/>
            <person name="Xu D."/>
            <person name="Zhang Y."/>
        </authorList>
    </citation>
    <scope>NUCLEOTIDE SEQUENCE [LARGE SCALE GENOMIC DNA]</scope>
    <source>
        <strain evidence="2">cv. Niubang</strain>
    </source>
</reference>
<proteinExistence type="predicted"/>
<reference evidence="2" key="1">
    <citation type="journal article" date="2022" name="Mol. Ecol. Resour.">
        <title>The genomes of chicory, endive, great burdock and yacon provide insights into Asteraceae palaeo-polyploidization history and plant inulin production.</title>
        <authorList>
            <person name="Fan W."/>
            <person name="Wang S."/>
            <person name="Wang H."/>
            <person name="Wang A."/>
            <person name="Jiang F."/>
            <person name="Liu H."/>
            <person name="Zhao H."/>
            <person name="Xu D."/>
            <person name="Zhang Y."/>
        </authorList>
    </citation>
    <scope>NUCLEOTIDE SEQUENCE [LARGE SCALE GENOMIC DNA]</scope>
    <source>
        <strain evidence="2">cv. Niubang</strain>
    </source>
</reference>
<name>A0ACB8ZJ18_ARCLA</name>
<evidence type="ECO:0000313" key="2">
    <source>
        <dbReference type="Proteomes" id="UP001055879"/>
    </source>
</evidence>
<dbReference type="Proteomes" id="UP001055879">
    <property type="component" value="Linkage Group LG10"/>
</dbReference>
<evidence type="ECO:0000313" key="1">
    <source>
        <dbReference type="EMBL" id="KAI3697501.1"/>
    </source>
</evidence>
<sequence length="190" mass="20754">MNSSSSNSNNGFSNFNETKPILRFNSPLLGAVTGSEVLLRRHFYLVQIEATIPVYIQSKVCGGGKPITKGLINGMGSWKGNLVYDGILVENGTGGLVTDEIATHVVALLNYGLLTNYPDASVGTFMSCGLITEGLVTPVLAFANYGQGIWFWPVQSSYFQSCNNQFRLHPHELIISTVFHLQKVGCFTRE</sequence>
<keyword evidence="2" id="KW-1185">Reference proteome</keyword>
<protein>
    <submittedName>
        <fullName evidence="1">Uncharacterized protein</fullName>
    </submittedName>
</protein>
<gene>
    <name evidence="1" type="ORF">L6452_30580</name>
</gene>